<dbReference type="GO" id="GO:0043682">
    <property type="term" value="F:P-type divalent copper transporter activity"/>
    <property type="evidence" value="ECO:0007669"/>
    <property type="project" value="TreeGrafter"/>
</dbReference>
<feature type="domain" description="TRASH" evidence="13">
    <location>
        <begin position="29"/>
        <end position="67"/>
    </location>
</feature>
<dbReference type="SFLD" id="SFLDG00002">
    <property type="entry name" value="C1.7:_P-type_atpase_like"/>
    <property type="match status" value="1"/>
</dbReference>
<dbReference type="InterPro" id="IPR023298">
    <property type="entry name" value="ATPase_P-typ_TM_dom_sf"/>
</dbReference>
<keyword evidence="6 11" id="KW-0547">Nucleotide-binding</keyword>
<dbReference type="FunFam" id="2.70.150.10:FF:000020">
    <property type="entry name" value="Copper-exporting P-type ATPase A"/>
    <property type="match status" value="1"/>
</dbReference>
<keyword evidence="3 11" id="KW-1003">Cell membrane</keyword>
<dbReference type="InterPro" id="IPR007029">
    <property type="entry name" value="YHS_dom"/>
</dbReference>
<reference evidence="14" key="2">
    <citation type="submission" date="2021-08" db="EMBL/GenBank/DDBJ databases">
        <authorList>
            <person name="Tani A."/>
            <person name="Ola A."/>
            <person name="Ogura Y."/>
            <person name="Katsura K."/>
            <person name="Hayashi T."/>
        </authorList>
    </citation>
    <scope>NUCLEOTIDE SEQUENCE</scope>
    <source>
        <strain evidence="14">JCM 32048</strain>
    </source>
</reference>
<dbReference type="InterPro" id="IPR044492">
    <property type="entry name" value="P_typ_ATPase_HD_dom"/>
</dbReference>
<feature type="transmembrane region" description="Helical" evidence="11">
    <location>
        <begin position="731"/>
        <end position="750"/>
    </location>
</feature>
<evidence type="ECO:0000256" key="9">
    <source>
        <dbReference type="ARBA" id="ARBA00022989"/>
    </source>
</evidence>
<evidence type="ECO:0000313" key="14">
    <source>
        <dbReference type="EMBL" id="GJD62840.1"/>
    </source>
</evidence>
<evidence type="ECO:0000259" key="13">
    <source>
        <dbReference type="SMART" id="SM00746"/>
    </source>
</evidence>
<evidence type="ECO:0000256" key="12">
    <source>
        <dbReference type="SAM" id="MobiDB-lite"/>
    </source>
</evidence>
<feature type="transmembrane region" description="Helical" evidence="11">
    <location>
        <begin position="131"/>
        <end position="152"/>
    </location>
</feature>
<evidence type="ECO:0000256" key="1">
    <source>
        <dbReference type="ARBA" id="ARBA00004651"/>
    </source>
</evidence>
<dbReference type="InterPro" id="IPR009078">
    <property type="entry name" value="Ferritin-like_SF"/>
</dbReference>
<dbReference type="SFLD" id="SFLDS00003">
    <property type="entry name" value="Haloacid_Dehalogenase"/>
    <property type="match status" value="1"/>
</dbReference>
<feature type="transmembrane region" description="Helical" evidence="11">
    <location>
        <begin position="164"/>
        <end position="182"/>
    </location>
</feature>
<dbReference type="NCBIfam" id="TIGR01494">
    <property type="entry name" value="ATPase_P-type"/>
    <property type="match status" value="1"/>
</dbReference>
<dbReference type="PRINTS" id="PR00943">
    <property type="entry name" value="CUATPASE"/>
</dbReference>
<dbReference type="SFLD" id="SFLDF00027">
    <property type="entry name" value="p-type_atpase"/>
    <property type="match status" value="1"/>
</dbReference>
<dbReference type="PANTHER" id="PTHR43520">
    <property type="entry name" value="ATP7, ISOFORM B"/>
    <property type="match status" value="1"/>
</dbReference>
<dbReference type="GO" id="GO:0005886">
    <property type="term" value="C:plasma membrane"/>
    <property type="evidence" value="ECO:0007669"/>
    <property type="project" value="UniProtKB-SubCell"/>
</dbReference>
<comment type="subcellular location">
    <subcellularLocation>
        <location evidence="1">Cell membrane</location>
        <topology evidence="1">Multi-pass membrane protein</topology>
    </subcellularLocation>
</comment>
<feature type="region of interest" description="Disordered" evidence="12">
    <location>
        <begin position="889"/>
        <end position="970"/>
    </location>
</feature>
<feature type="transmembrane region" description="Helical" evidence="11">
    <location>
        <begin position="387"/>
        <end position="409"/>
    </location>
</feature>
<dbReference type="InterPro" id="IPR023214">
    <property type="entry name" value="HAD_sf"/>
</dbReference>
<dbReference type="InterPro" id="IPR023299">
    <property type="entry name" value="ATPase_P-typ_cyto_dom_N"/>
</dbReference>
<dbReference type="InterPro" id="IPR001757">
    <property type="entry name" value="P_typ_ATPase"/>
</dbReference>
<dbReference type="GO" id="GO:0016491">
    <property type="term" value="F:oxidoreductase activity"/>
    <property type="evidence" value="ECO:0007669"/>
    <property type="project" value="InterPro"/>
</dbReference>
<dbReference type="SUPFAM" id="SSF47240">
    <property type="entry name" value="Ferritin-like"/>
    <property type="match status" value="1"/>
</dbReference>
<evidence type="ECO:0000256" key="5">
    <source>
        <dbReference type="ARBA" id="ARBA00022723"/>
    </source>
</evidence>
<comment type="caution">
    <text evidence="14">The sequence shown here is derived from an EMBL/GenBank/DDBJ whole genome shotgun (WGS) entry which is preliminary data.</text>
</comment>
<evidence type="ECO:0000256" key="4">
    <source>
        <dbReference type="ARBA" id="ARBA00022692"/>
    </source>
</evidence>
<keyword evidence="9 11" id="KW-1133">Transmembrane helix</keyword>
<comment type="similarity">
    <text evidence="2 11">Belongs to the cation transport ATPase (P-type) (TC 3.A.3) family. Type IB subfamily.</text>
</comment>
<dbReference type="Gene3D" id="1.10.620.20">
    <property type="entry name" value="Ribonucleotide Reductase, subunit A"/>
    <property type="match status" value="1"/>
</dbReference>
<dbReference type="AlphaFoldDB" id="A0AA37HBG3"/>
<reference evidence="14" key="1">
    <citation type="journal article" date="2016" name="Front. Microbiol.">
        <title>Genome Sequence of the Piezophilic, Mesophilic Sulfate-Reducing Bacterium Desulfovibrio indicus J2T.</title>
        <authorList>
            <person name="Cao J."/>
            <person name="Maignien L."/>
            <person name="Shao Z."/>
            <person name="Alain K."/>
            <person name="Jebbar M."/>
        </authorList>
    </citation>
    <scope>NUCLEOTIDE SEQUENCE</scope>
    <source>
        <strain evidence="14">JCM 32048</strain>
    </source>
</reference>
<dbReference type="InterPro" id="IPR012348">
    <property type="entry name" value="RNR-like"/>
</dbReference>
<dbReference type="Gene3D" id="2.70.150.10">
    <property type="entry name" value="Calcium-transporting ATPase, cytoplasmic transduction domain A"/>
    <property type="match status" value="1"/>
</dbReference>
<dbReference type="Gene3D" id="3.40.50.1000">
    <property type="entry name" value="HAD superfamily/HAD-like"/>
    <property type="match status" value="1"/>
</dbReference>
<keyword evidence="10 11" id="KW-0472">Membrane</keyword>
<keyword evidence="8" id="KW-1278">Translocase</keyword>
<keyword evidence="5 11" id="KW-0479">Metal-binding</keyword>
<evidence type="ECO:0000256" key="7">
    <source>
        <dbReference type="ARBA" id="ARBA00022840"/>
    </source>
</evidence>
<keyword evidence="4 11" id="KW-0812">Transmembrane</keyword>
<dbReference type="InterPro" id="IPR018303">
    <property type="entry name" value="ATPase_P-typ_P_site"/>
</dbReference>
<dbReference type="InterPro" id="IPR008250">
    <property type="entry name" value="ATPase_P-typ_transduc_dom_A_sf"/>
</dbReference>
<sequence>MAHAHHAHHAHGNRHGHGAACAAGETATDPVCGMQVDPSVTPHHAEHEHATYHFCSAGCRAKFVAEPARYLAADKGPPEAPGGAIYTCPMHPEIRRDRPGSCPICGMALEPLTPTSGPVENAELKDMSRRFWVGLVLTLPVFALEMGGHLTGLVDRLGLQTSNWVQLLLASPVVLWAGWPFFERGWQSLVNRRLNMFTLIALGTGAAYLYSVAATVAPGLFPEGLRGHDGAVPAYFEAAAVITVLVLLGQVLEHGARERTSGAIRALLDLAPQKALRLGTGGADEEVLVSAVAVGDHLRVRPGEKVPVDGEVVEGRSAVEESMISGEPLPVSVEPGSLVVGGSLNTTGGFVMRATRVGSETTLARIVAMVAEAQRSRAPVQRLVDDAAAWFVPVVISVAAFAFVAWMAFGPEPRFTYALLGAVAVLIIACPCALGLATPMSIMVGVGRGARDGVLVKNAEALERLEKVDTLVIDKTGTLTEGRPKVTGVLPAPGFTDADVLRLAAAVERASEHPLALAIVRAADARVVPGAVASDFEAPTGKGALGTVEGRRVAIGNARFLEEHATDVALLQARAEKVRSRGATAVLVAVGGKPAGVIAIEDPIKTSTFEALRRLREEGLRIVMLTGDSRTTAEFVAKALGIDEVEAEILPDRKAEVVRTLQGHGAVVAMAGDGVNDAPALAAADVGIAMGGGADVAIESAGVTLLRGDLFGIVRARGLSRATMRNIRQNLFFAFIYNALGVPVAAGLLYPFLGILLSPVIAAAAMALSSVSVIGNALRLRAARFGRDAAVTCASPSFADGPRPTRGVQARRSRSRGRAPSPSEQPHEPVETVTTHPLALGVADAYLALVDAVVPEFVEALYLVGSAAMGDFRPPLSDVNFVAVSLARPGRGGAGRPRRGPRRPRARLAGPGARRHLPDLERPAGRPACRPEQPLRPAGATFRVRVPRPASAHLERPKGQRSHRSRSTLRGHRALAWCGPSRTMGPGQRQWMLGHMARTRYGGRDTPRGGRGRTVRPRYVPAPLRTRNRGRTLEEQRRPVWVDHLPAGVASHHRRSPTRP</sequence>
<feature type="region of interest" description="Disordered" evidence="12">
    <location>
        <begin position="1"/>
        <end position="21"/>
    </location>
</feature>
<dbReference type="InterPro" id="IPR059000">
    <property type="entry name" value="ATPase_P-type_domA"/>
</dbReference>
<dbReference type="Pfam" id="PF19335">
    <property type="entry name" value="HMBD"/>
    <property type="match status" value="1"/>
</dbReference>
<dbReference type="CDD" id="cd02094">
    <property type="entry name" value="P-type_ATPase_Cu-like"/>
    <property type="match status" value="1"/>
</dbReference>
<dbReference type="SUPFAM" id="SSF81653">
    <property type="entry name" value="Calcium ATPase, transduction domain A"/>
    <property type="match status" value="1"/>
</dbReference>
<dbReference type="PANTHER" id="PTHR43520:SF8">
    <property type="entry name" value="P-TYPE CU(+) TRANSPORTER"/>
    <property type="match status" value="1"/>
</dbReference>
<dbReference type="SMART" id="SM00746">
    <property type="entry name" value="TRASH"/>
    <property type="match status" value="1"/>
</dbReference>
<feature type="transmembrane region" description="Helical" evidence="11">
    <location>
        <begin position="194"/>
        <end position="214"/>
    </location>
</feature>
<proteinExistence type="inferred from homology"/>
<dbReference type="Pfam" id="PF00122">
    <property type="entry name" value="E1-E2_ATPase"/>
    <property type="match status" value="1"/>
</dbReference>
<dbReference type="GO" id="GO:0016887">
    <property type="term" value="F:ATP hydrolysis activity"/>
    <property type="evidence" value="ECO:0007669"/>
    <property type="project" value="InterPro"/>
</dbReference>
<dbReference type="SUPFAM" id="SSF81665">
    <property type="entry name" value="Calcium ATPase, transmembrane domain M"/>
    <property type="match status" value="1"/>
</dbReference>
<dbReference type="Gene3D" id="3.40.1110.10">
    <property type="entry name" value="Calcium-transporting ATPase, cytoplasmic domain N"/>
    <property type="match status" value="1"/>
</dbReference>
<dbReference type="Proteomes" id="UP001055286">
    <property type="component" value="Unassembled WGS sequence"/>
</dbReference>
<dbReference type="NCBIfam" id="TIGR01525">
    <property type="entry name" value="ATPase-IB_hvy"/>
    <property type="match status" value="1"/>
</dbReference>
<dbReference type="SUPFAM" id="SSF56784">
    <property type="entry name" value="HAD-like"/>
    <property type="match status" value="1"/>
</dbReference>
<feature type="transmembrane region" description="Helical" evidence="11">
    <location>
        <begin position="234"/>
        <end position="252"/>
    </location>
</feature>
<keyword evidence="7 11" id="KW-0067">ATP-binding</keyword>
<feature type="region of interest" description="Disordered" evidence="12">
    <location>
        <begin position="796"/>
        <end position="833"/>
    </location>
</feature>
<protein>
    <submittedName>
        <fullName evidence="14">Potassium-transporting ATPase ATP-binding subunit</fullName>
    </submittedName>
</protein>
<organism evidence="14 15">
    <name type="scientific">Methylobacterium frigidaeris</name>
    <dbReference type="NCBI Taxonomy" id="2038277"/>
    <lineage>
        <taxon>Bacteria</taxon>
        <taxon>Pseudomonadati</taxon>
        <taxon>Pseudomonadota</taxon>
        <taxon>Alphaproteobacteria</taxon>
        <taxon>Hyphomicrobiales</taxon>
        <taxon>Methylobacteriaceae</taxon>
        <taxon>Methylobacterium</taxon>
    </lineage>
</organism>
<evidence type="ECO:0000313" key="15">
    <source>
        <dbReference type="Proteomes" id="UP001055286"/>
    </source>
</evidence>
<dbReference type="PRINTS" id="PR00119">
    <property type="entry name" value="CATATPASE"/>
</dbReference>
<feature type="compositionally biased region" description="Basic residues" evidence="12">
    <location>
        <begin position="896"/>
        <end position="906"/>
    </location>
</feature>
<feature type="compositionally biased region" description="Basic residues" evidence="12">
    <location>
        <begin position="959"/>
        <end position="970"/>
    </location>
</feature>
<dbReference type="Pfam" id="PF00702">
    <property type="entry name" value="Hydrolase"/>
    <property type="match status" value="1"/>
</dbReference>
<dbReference type="GO" id="GO:0005507">
    <property type="term" value="F:copper ion binding"/>
    <property type="evidence" value="ECO:0007669"/>
    <property type="project" value="TreeGrafter"/>
</dbReference>
<dbReference type="NCBIfam" id="TIGR01511">
    <property type="entry name" value="ATPase-IB1_Cu"/>
    <property type="match status" value="1"/>
</dbReference>
<dbReference type="Pfam" id="PF04945">
    <property type="entry name" value="YHS"/>
    <property type="match status" value="1"/>
</dbReference>
<dbReference type="GO" id="GO:0005524">
    <property type="term" value="F:ATP binding"/>
    <property type="evidence" value="ECO:0007669"/>
    <property type="project" value="UniProtKB-UniRule"/>
</dbReference>
<feature type="compositionally biased region" description="Basic residues" evidence="12">
    <location>
        <begin position="1"/>
        <end position="17"/>
    </location>
</feature>
<name>A0AA37HBG3_9HYPH</name>
<feature type="transmembrane region" description="Helical" evidence="11">
    <location>
        <begin position="415"/>
        <end position="438"/>
    </location>
</feature>
<evidence type="ECO:0000256" key="10">
    <source>
        <dbReference type="ARBA" id="ARBA00023136"/>
    </source>
</evidence>
<dbReference type="GO" id="GO:0055070">
    <property type="term" value="P:copper ion homeostasis"/>
    <property type="evidence" value="ECO:0007669"/>
    <property type="project" value="TreeGrafter"/>
</dbReference>
<keyword evidence="15" id="KW-1185">Reference proteome</keyword>
<evidence type="ECO:0000256" key="11">
    <source>
        <dbReference type="RuleBase" id="RU362081"/>
    </source>
</evidence>
<gene>
    <name evidence="14" type="primary">kdpB_2</name>
    <name evidence="14" type="ORF">MPEAHAMD_2999</name>
</gene>
<evidence type="ECO:0000256" key="6">
    <source>
        <dbReference type="ARBA" id="ARBA00022741"/>
    </source>
</evidence>
<evidence type="ECO:0000256" key="3">
    <source>
        <dbReference type="ARBA" id="ARBA00022475"/>
    </source>
</evidence>
<dbReference type="InterPro" id="IPR036412">
    <property type="entry name" value="HAD-like_sf"/>
</dbReference>
<accession>A0AA37HBG3</accession>
<dbReference type="PROSITE" id="PS00154">
    <property type="entry name" value="ATPASE_E1_E2"/>
    <property type="match status" value="1"/>
</dbReference>
<dbReference type="GO" id="GO:0060003">
    <property type="term" value="P:copper ion export"/>
    <property type="evidence" value="ECO:0007669"/>
    <property type="project" value="UniProtKB-ARBA"/>
</dbReference>
<dbReference type="InterPro" id="IPR011017">
    <property type="entry name" value="TRASH_dom"/>
</dbReference>
<dbReference type="InterPro" id="IPR027256">
    <property type="entry name" value="P-typ_ATPase_IB"/>
</dbReference>
<feature type="transmembrane region" description="Helical" evidence="11">
    <location>
        <begin position="756"/>
        <end position="778"/>
    </location>
</feature>
<dbReference type="InterPro" id="IPR045800">
    <property type="entry name" value="HMBD"/>
</dbReference>
<evidence type="ECO:0000256" key="8">
    <source>
        <dbReference type="ARBA" id="ARBA00022967"/>
    </source>
</evidence>
<dbReference type="EMBL" id="BPQJ01000012">
    <property type="protein sequence ID" value="GJD62840.1"/>
    <property type="molecule type" value="Genomic_DNA"/>
</dbReference>
<evidence type="ECO:0000256" key="2">
    <source>
        <dbReference type="ARBA" id="ARBA00006024"/>
    </source>
</evidence>